<dbReference type="Gene3D" id="3.40.1440.10">
    <property type="entry name" value="GIY-YIG endonuclease"/>
    <property type="match status" value="1"/>
</dbReference>
<dbReference type="FunFam" id="3.30.420.10:FF:000045">
    <property type="entry name" value="3'-5' exonuclease DinG"/>
    <property type="match status" value="1"/>
</dbReference>
<comment type="function">
    <text evidence="2">DNA polymerase III is a complex, multichain enzyme responsible for most of the replicative synthesis in bacteria. The epsilon subunit contain the editing function and is a proofreading 3'-5' exonuclease.</text>
</comment>
<dbReference type="RefSeq" id="WP_170141347.1">
    <property type="nucleotide sequence ID" value="NZ_AP018558.1"/>
</dbReference>
<dbReference type="PANTHER" id="PTHR30231">
    <property type="entry name" value="DNA POLYMERASE III SUBUNIT EPSILON"/>
    <property type="match status" value="1"/>
</dbReference>
<accession>A0A2Z6E0E8</accession>
<dbReference type="SUPFAM" id="SSF82771">
    <property type="entry name" value="GIY-YIG endonuclease"/>
    <property type="match status" value="1"/>
</dbReference>
<dbReference type="SMART" id="SM00479">
    <property type="entry name" value="EXOIII"/>
    <property type="match status" value="1"/>
</dbReference>
<evidence type="ECO:0000313" key="7">
    <source>
        <dbReference type="Proteomes" id="UP000262004"/>
    </source>
</evidence>
<dbReference type="EMBL" id="AP018558">
    <property type="protein sequence ID" value="BBD78261.1"/>
    <property type="molecule type" value="Genomic_DNA"/>
</dbReference>
<dbReference type="InterPro" id="IPR013520">
    <property type="entry name" value="Ribonucl_H"/>
</dbReference>
<comment type="catalytic activity">
    <reaction evidence="4">
        <text>DNA(n) + a 2'-deoxyribonucleoside 5'-triphosphate = DNA(n+1) + diphosphate</text>
        <dbReference type="Rhea" id="RHEA:22508"/>
        <dbReference type="Rhea" id="RHEA-COMP:17339"/>
        <dbReference type="Rhea" id="RHEA-COMP:17340"/>
        <dbReference type="ChEBI" id="CHEBI:33019"/>
        <dbReference type="ChEBI" id="CHEBI:61560"/>
        <dbReference type="ChEBI" id="CHEBI:173112"/>
        <dbReference type="EC" id="2.7.7.7"/>
    </reaction>
</comment>
<name>A0A2Z6E0E8_HYDTE</name>
<dbReference type="AlphaFoldDB" id="A0A2Z6E0E8"/>
<dbReference type="SUPFAM" id="SSF53098">
    <property type="entry name" value="Ribonuclease H-like"/>
    <property type="match status" value="1"/>
</dbReference>
<dbReference type="GO" id="GO:0008408">
    <property type="term" value="F:3'-5' exonuclease activity"/>
    <property type="evidence" value="ECO:0007669"/>
    <property type="project" value="TreeGrafter"/>
</dbReference>
<dbReference type="NCBIfam" id="TIGR00573">
    <property type="entry name" value="dnaq"/>
    <property type="match status" value="1"/>
</dbReference>
<evidence type="ECO:0000256" key="1">
    <source>
        <dbReference type="ARBA" id="ARBA00012417"/>
    </source>
</evidence>
<keyword evidence="7" id="KW-1185">Reference proteome</keyword>
<dbReference type="Gene3D" id="3.30.420.10">
    <property type="entry name" value="Ribonuclease H-like superfamily/Ribonuclease H"/>
    <property type="match status" value="1"/>
</dbReference>
<dbReference type="GO" id="GO:0005829">
    <property type="term" value="C:cytosol"/>
    <property type="evidence" value="ECO:0007669"/>
    <property type="project" value="TreeGrafter"/>
</dbReference>
<dbReference type="InterPro" id="IPR006054">
    <property type="entry name" value="DnaQ"/>
</dbReference>
<dbReference type="CDD" id="cd06127">
    <property type="entry name" value="DEDDh"/>
    <property type="match status" value="1"/>
</dbReference>
<protein>
    <recommendedName>
        <fullName evidence="1">DNA-directed DNA polymerase</fullName>
        <ecNumber evidence="1">2.7.7.7</ecNumber>
    </recommendedName>
</protein>
<dbReference type="Proteomes" id="UP000262004">
    <property type="component" value="Chromosome"/>
</dbReference>
<dbReference type="GO" id="GO:0003677">
    <property type="term" value="F:DNA binding"/>
    <property type="evidence" value="ECO:0007669"/>
    <property type="project" value="InterPro"/>
</dbReference>
<dbReference type="SMART" id="SM00465">
    <property type="entry name" value="GIYc"/>
    <property type="match status" value="1"/>
</dbReference>
<dbReference type="KEGG" id="htl:HPTL_2007"/>
<evidence type="ECO:0000256" key="3">
    <source>
        <dbReference type="ARBA" id="ARBA00026073"/>
    </source>
</evidence>
<dbReference type="Pfam" id="PF00929">
    <property type="entry name" value="RNase_T"/>
    <property type="match status" value="1"/>
</dbReference>
<dbReference type="EC" id="2.7.7.7" evidence="1"/>
<dbReference type="InterPro" id="IPR035901">
    <property type="entry name" value="GIY-YIG_endonuc_sf"/>
</dbReference>
<organism evidence="6 7">
    <name type="scientific">Hydrogenophilus thermoluteolus</name>
    <name type="common">Pseudomonas hydrogenothermophila</name>
    <dbReference type="NCBI Taxonomy" id="297"/>
    <lineage>
        <taxon>Bacteria</taxon>
        <taxon>Pseudomonadati</taxon>
        <taxon>Pseudomonadota</taxon>
        <taxon>Hydrogenophilia</taxon>
        <taxon>Hydrogenophilales</taxon>
        <taxon>Hydrogenophilaceae</taxon>
        <taxon>Hydrogenophilus</taxon>
    </lineage>
</organism>
<evidence type="ECO:0000256" key="2">
    <source>
        <dbReference type="ARBA" id="ARBA00025483"/>
    </source>
</evidence>
<dbReference type="PANTHER" id="PTHR30231:SF37">
    <property type="entry name" value="EXODEOXYRIBONUCLEASE 10"/>
    <property type="match status" value="1"/>
</dbReference>
<dbReference type="InterPro" id="IPR000305">
    <property type="entry name" value="GIY-YIG_endonuc"/>
</dbReference>
<reference evidence="6 7" key="1">
    <citation type="submission" date="2018-04" db="EMBL/GenBank/DDBJ databases">
        <title>Complete genome sequence of Hydrogenophilus thermoluteolus TH-1.</title>
        <authorList>
            <person name="Arai H."/>
        </authorList>
    </citation>
    <scope>NUCLEOTIDE SEQUENCE [LARGE SCALE GENOMIC DNA]</scope>
    <source>
        <strain evidence="6 7">TH-1</strain>
    </source>
</reference>
<dbReference type="GO" id="GO:0006289">
    <property type="term" value="P:nucleotide-excision repair"/>
    <property type="evidence" value="ECO:0007669"/>
    <property type="project" value="InterPro"/>
</dbReference>
<dbReference type="InterPro" id="IPR012337">
    <property type="entry name" value="RNaseH-like_sf"/>
</dbReference>
<evidence type="ECO:0000313" key="6">
    <source>
        <dbReference type="EMBL" id="BBD78261.1"/>
    </source>
</evidence>
<proteinExistence type="predicted"/>
<feature type="domain" description="GIY-YIG" evidence="5">
    <location>
        <begin position="201"/>
        <end position="279"/>
    </location>
</feature>
<gene>
    <name evidence="6" type="ORF">HPTL_2007</name>
</gene>
<evidence type="ECO:0000256" key="4">
    <source>
        <dbReference type="ARBA" id="ARBA00049244"/>
    </source>
</evidence>
<evidence type="ECO:0000259" key="5">
    <source>
        <dbReference type="PROSITE" id="PS50164"/>
    </source>
</evidence>
<dbReference type="PROSITE" id="PS50164">
    <property type="entry name" value="GIY_YIG"/>
    <property type="match status" value="1"/>
</dbReference>
<sequence length="467" mass="51766">MLPTPYVLLDLETTGAHPERDRIIEVALTRVTDSASPAERWETLINPEVPIPPVIERLVGISSAMVAEAPTFAEIAETLRAFLADAVLVAHNVRFDYGFLKQAFARCGIAFSVPLFCTVKFAKALEPEHRRHGLDALIERHGFSCPARHRARGDVAVLEQYLAFAQAHFPPERLLIAREAAMKHPARPPGLAEGVIEAIPETAGVYLFFGDNDLPLYIGKSKGLRSRVTAHFSAATRNATDAEIARQIRRIEWLETAGDLHAQLVEAELVQSMKPRYNKRLRHNQVAVAIHVAGLNAATRAPLTVTYLPIQGTDPRAWPAGTFGAFSNRKQAEQTLRQLAKNHGLCPVRLGWEPASRRACSAHQLRHCHGWCAGKESATEHDARLLAALQQLAPHPWPHDGPVLLPEANETGSRTVWFLVDQWCLLARFEREPTPDEIAAACAKPYRFDLDVFRILKAHGLAKLSVQ</sequence>
<comment type="subunit">
    <text evidence="3">DNA polymerase III contains a core (composed of alpha, epsilon and theta chains) that associates with a tau subunit. This core dimerizes to form the POLIII' complex. PolIII' associates with the gamma complex (composed of gamma, delta, delta', psi and chi chains) and with the beta chain to form the complete DNA polymerase III complex.</text>
</comment>
<dbReference type="InterPro" id="IPR047296">
    <property type="entry name" value="GIY-YIG_UvrC_Cho"/>
</dbReference>
<dbReference type="GO" id="GO:0003887">
    <property type="term" value="F:DNA-directed DNA polymerase activity"/>
    <property type="evidence" value="ECO:0007669"/>
    <property type="project" value="UniProtKB-EC"/>
</dbReference>
<dbReference type="GO" id="GO:0045004">
    <property type="term" value="P:DNA replication proofreading"/>
    <property type="evidence" value="ECO:0007669"/>
    <property type="project" value="TreeGrafter"/>
</dbReference>
<dbReference type="InterPro" id="IPR036397">
    <property type="entry name" value="RNaseH_sf"/>
</dbReference>
<dbReference type="CDD" id="cd10434">
    <property type="entry name" value="GIY-YIG_UvrC_Cho"/>
    <property type="match status" value="1"/>
</dbReference>